<comment type="caution">
    <text evidence="18">The sequence shown here is derived from an EMBL/GenBank/DDBJ whole genome shotgun (WGS) entry which is preliminary data.</text>
</comment>
<feature type="domain" description="Lysosome-associated membrane glycoprotein 2-like luminal" evidence="16">
    <location>
        <begin position="234"/>
        <end position="369"/>
    </location>
</feature>
<organism evidence="18 19">
    <name type="scientific">Nothobranchius furzeri</name>
    <name type="common">Turquoise killifish</name>
    <dbReference type="NCBI Taxonomy" id="105023"/>
    <lineage>
        <taxon>Eukaryota</taxon>
        <taxon>Metazoa</taxon>
        <taxon>Chordata</taxon>
        <taxon>Craniata</taxon>
        <taxon>Vertebrata</taxon>
        <taxon>Euteleostomi</taxon>
        <taxon>Actinopterygii</taxon>
        <taxon>Neopterygii</taxon>
        <taxon>Teleostei</taxon>
        <taxon>Neoteleostei</taxon>
        <taxon>Acanthomorphata</taxon>
        <taxon>Ovalentaria</taxon>
        <taxon>Atherinomorphae</taxon>
        <taxon>Cyprinodontiformes</taxon>
        <taxon>Nothobranchiidae</taxon>
        <taxon>Nothobranchius</taxon>
    </lineage>
</organism>
<dbReference type="InterPro" id="IPR048524">
    <property type="entry name" value="Lamp2-like_TM"/>
</dbReference>
<dbReference type="GO" id="GO:0031902">
    <property type="term" value="C:late endosome membrane"/>
    <property type="evidence" value="ECO:0007669"/>
    <property type="project" value="TreeGrafter"/>
</dbReference>
<evidence type="ECO:0000256" key="14">
    <source>
        <dbReference type="SAM" id="Phobius"/>
    </source>
</evidence>
<keyword evidence="11 12" id="KW-0458">Lysosome</keyword>
<evidence type="ECO:0000256" key="3">
    <source>
        <dbReference type="ARBA" id="ARBA00022475"/>
    </source>
</evidence>
<dbReference type="OMA" id="NDITIMF"/>
<feature type="transmembrane region" description="Helical" evidence="14">
    <location>
        <begin position="386"/>
        <end position="409"/>
    </location>
</feature>
<name>A0A9D2YY12_NOTFU</name>
<keyword evidence="10" id="KW-0325">Glycoprotein</keyword>
<dbReference type="PANTHER" id="PTHR11506:SF6">
    <property type="entry name" value="LYSOSOME-ASSOCIATED MEMBRANE GLYCOPROTEIN 2"/>
    <property type="match status" value="1"/>
</dbReference>
<comment type="subcellular location">
    <subcellularLocation>
        <location evidence="1">Cell membrane</location>
        <topology evidence="1">Single-pass type I membrane protein</topology>
    </subcellularLocation>
    <subcellularLocation>
        <location evidence="2">Endosome membrane</location>
        <topology evidence="2">Single-pass type I membrane protein</topology>
    </subcellularLocation>
    <subcellularLocation>
        <location evidence="12">Lysosome membrane</location>
        <topology evidence="12">Single-pass type I membrane protein</topology>
    </subcellularLocation>
</comment>
<dbReference type="PANTHER" id="PTHR11506">
    <property type="entry name" value="LYSOSOME-ASSOCIATED MEMBRANE GLYCOPROTEIN"/>
    <property type="match status" value="1"/>
</dbReference>
<gene>
    <name evidence="18" type="primary">lamp2</name>
    <name evidence="18" type="ORF">G4P62_000446</name>
</gene>
<evidence type="ECO:0000256" key="6">
    <source>
        <dbReference type="ARBA" id="ARBA00022753"/>
    </source>
</evidence>
<evidence type="ECO:0000256" key="5">
    <source>
        <dbReference type="ARBA" id="ARBA00022729"/>
    </source>
</evidence>
<dbReference type="PROSITE" id="PS51407">
    <property type="entry name" value="LAMP_3"/>
    <property type="match status" value="1"/>
</dbReference>
<evidence type="ECO:0000256" key="4">
    <source>
        <dbReference type="ARBA" id="ARBA00022692"/>
    </source>
</evidence>
<dbReference type="Gene3D" id="2.40.160.110">
    <property type="match status" value="2"/>
</dbReference>
<feature type="disulfide bond" evidence="12">
    <location>
        <begin position="342"/>
        <end position="379"/>
    </location>
</feature>
<dbReference type="InterPro" id="IPR048528">
    <property type="entry name" value="Lamp2-like_luminal"/>
</dbReference>
<feature type="signal peptide" evidence="15">
    <location>
        <begin position="1"/>
        <end position="22"/>
    </location>
</feature>
<dbReference type="InterPro" id="IPR002000">
    <property type="entry name" value="Lysosome-assoc_membr_glycop"/>
</dbReference>
<dbReference type="Pfam" id="PF21222">
    <property type="entry name" value="Lamp2_2nd"/>
    <property type="match status" value="1"/>
</dbReference>
<proteinExistence type="inferred from homology"/>
<keyword evidence="4 12" id="KW-0812">Transmembrane</keyword>
<feature type="disulfide bond" evidence="12">
    <location>
        <begin position="145"/>
        <end position="181"/>
    </location>
</feature>
<dbReference type="GO" id="GO:0072594">
    <property type="term" value="P:establishment of protein localization to organelle"/>
    <property type="evidence" value="ECO:0007669"/>
    <property type="project" value="TreeGrafter"/>
</dbReference>
<dbReference type="EMBL" id="JAAVVJ010000002">
    <property type="protein sequence ID" value="KAF7228403.1"/>
    <property type="molecule type" value="Genomic_DNA"/>
</dbReference>
<evidence type="ECO:0000256" key="9">
    <source>
        <dbReference type="ARBA" id="ARBA00023157"/>
    </source>
</evidence>
<feature type="domain" description="Lysosome-associated membrane glycoprotein 2-like luminal" evidence="16">
    <location>
        <begin position="26"/>
        <end position="168"/>
    </location>
</feature>
<evidence type="ECO:0000259" key="16">
    <source>
        <dbReference type="Pfam" id="PF01299"/>
    </source>
</evidence>
<evidence type="ECO:0000256" key="15">
    <source>
        <dbReference type="SAM" id="SignalP"/>
    </source>
</evidence>
<dbReference type="KEGG" id="nfu:107377987"/>
<evidence type="ECO:0000256" key="1">
    <source>
        <dbReference type="ARBA" id="ARBA00004251"/>
    </source>
</evidence>
<feature type="region of interest" description="Disordered" evidence="13">
    <location>
        <begin position="179"/>
        <end position="229"/>
    </location>
</feature>
<evidence type="ECO:0000256" key="2">
    <source>
        <dbReference type="ARBA" id="ARBA00004530"/>
    </source>
</evidence>
<feature type="domain" description="Lysosome-associated membrane glycoprotein 2-like transmembrane" evidence="17">
    <location>
        <begin position="388"/>
        <end position="420"/>
    </location>
</feature>
<evidence type="ECO:0000259" key="17">
    <source>
        <dbReference type="Pfam" id="PF21222"/>
    </source>
</evidence>
<keyword evidence="5 15" id="KW-0732">Signal</keyword>
<comment type="caution">
    <text evidence="12">Lacks conserved residue(s) required for the propagation of feature annotation.</text>
</comment>
<evidence type="ECO:0000256" key="8">
    <source>
        <dbReference type="ARBA" id="ARBA00023136"/>
    </source>
</evidence>
<dbReference type="Pfam" id="PF01299">
    <property type="entry name" value="Lamp2-like_luminal"/>
    <property type="match status" value="2"/>
</dbReference>
<evidence type="ECO:0000256" key="10">
    <source>
        <dbReference type="ARBA" id="ARBA00023180"/>
    </source>
</evidence>
<feature type="compositionally biased region" description="Low complexity" evidence="13">
    <location>
        <begin position="192"/>
        <end position="226"/>
    </location>
</feature>
<dbReference type="GeneID" id="107377987"/>
<dbReference type="FunFam" id="2.40.160.110:FF:000001">
    <property type="entry name" value="lysosome-associated membrane glycoprotein 2 isoform X2"/>
    <property type="match status" value="1"/>
</dbReference>
<keyword evidence="9 12" id="KW-1015">Disulfide bond</keyword>
<dbReference type="GO" id="GO:0005765">
    <property type="term" value="C:lysosomal membrane"/>
    <property type="evidence" value="ECO:0007669"/>
    <property type="project" value="UniProtKB-SubCell"/>
</dbReference>
<keyword evidence="8 12" id="KW-0472">Membrane</keyword>
<comment type="similarity">
    <text evidence="12">Belongs to the LAMP family.</text>
</comment>
<dbReference type="Proteomes" id="UP000822369">
    <property type="component" value="Chromosome 2"/>
</dbReference>
<evidence type="ECO:0000256" key="7">
    <source>
        <dbReference type="ARBA" id="ARBA00022989"/>
    </source>
</evidence>
<dbReference type="PRINTS" id="PR00336">
    <property type="entry name" value="LYSASSOCTDMP"/>
</dbReference>
<keyword evidence="6" id="KW-0967">Endosome</keyword>
<evidence type="ECO:0000313" key="19">
    <source>
        <dbReference type="Proteomes" id="UP000822369"/>
    </source>
</evidence>
<reference evidence="18" key="1">
    <citation type="submission" date="2020-03" db="EMBL/GenBank/DDBJ databases">
        <title>Intra-Species Differences in Population Size shape Life History and Genome Evolution.</title>
        <authorList>
            <person name="Willemsen D."/>
            <person name="Cui R."/>
            <person name="Valenzano D.R."/>
        </authorList>
    </citation>
    <scope>NUCLEOTIDE SEQUENCE</scope>
    <source>
        <strain evidence="18">GRZ</strain>
        <tissue evidence="18">Whole</tissue>
    </source>
</reference>
<sequence>MSRFVAFVLLFSFGVVIHLSHGVEVNVTKEGKLCLYANLMLNFSVSYEVAGNKNQTVVIELPANATSNSSTCDEKSPTLTLDFGAGNSWSVSFTSDMKSYHVDTVTFTYNLSDSTFFKNALSNDTVTVSPKTNFNPVPLNTSYSCNSEYQITAPQVNMTLWKVLLQAFITNGNRSENYTSCPADAPTPTPTPSVTNTTTPAPVTNTTTPAPVTNTTTPAPVTTTPTPTLPTPFTGNYTLKSNETVCLLANFGLRISLKIKEKYQEMNFEPVGAEVSGSCGTNISELVLGSDQMNITFTFNNDTKKFLLHDLSINVKTSSGVFNASSTNLTLWEASIGSSYMCNKEQNFTISDQLSLFTFNLHVQPFGVKKGVFSTAVDCMPDAESFVVPIAVGVALVILILIVLVAYFIGRRRNMASGYQSF</sequence>
<evidence type="ECO:0000256" key="13">
    <source>
        <dbReference type="SAM" id="MobiDB-lite"/>
    </source>
</evidence>
<protein>
    <submittedName>
        <fullName evidence="18">Transcript variant X1</fullName>
    </submittedName>
</protein>
<keyword evidence="7 14" id="KW-1133">Transmembrane helix</keyword>
<dbReference type="GO" id="GO:0005886">
    <property type="term" value="C:plasma membrane"/>
    <property type="evidence" value="ECO:0007669"/>
    <property type="project" value="UniProtKB-SubCell"/>
</dbReference>
<accession>A0A9D2YY12</accession>
<evidence type="ECO:0000256" key="12">
    <source>
        <dbReference type="PROSITE-ProRule" id="PRU00740"/>
    </source>
</evidence>
<keyword evidence="3" id="KW-1003">Cell membrane</keyword>
<dbReference type="OrthoDB" id="6232933at2759"/>
<evidence type="ECO:0000313" key="18">
    <source>
        <dbReference type="EMBL" id="KAF7228403.1"/>
    </source>
</evidence>
<dbReference type="CTD" id="3920"/>
<evidence type="ECO:0000256" key="11">
    <source>
        <dbReference type="ARBA" id="ARBA00023228"/>
    </source>
</evidence>
<dbReference type="AlphaFoldDB" id="A0A9D2YY12"/>
<feature type="chain" id="PRO_5039220201" evidence="15">
    <location>
        <begin position="23"/>
        <end position="422"/>
    </location>
</feature>